<dbReference type="RefSeq" id="XP_025595266.1">
    <property type="nucleotide sequence ID" value="XM_025744452.1"/>
</dbReference>
<dbReference type="PANTHER" id="PTHR38792:SF3">
    <property type="entry name" value="BNR_ASP-BOX REPEAT DOMAIN PROTEIN (AFU_ORTHOLOGUE AFUA_7G06430)-RELATED"/>
    <property type="match status" value="1"/>
</dbReference>
<proteinExistence type="predicted"/>
<dbReference type="SUPFAM" id="SSF50939">
    <property type="entry name" value="Sialidases"/>
    <property type="match status" value="1"/>
</dbReference>
<dbReference type="STRING" id="58919.A0A316YZV6"/>
<keyword evidence="1" id="KW-0732">Signal</keyword>
<evidence type="ECO:0000313" key="2">
    <source>
        <dbReference type="EMBL" id="PWN94987.1"/>
    </source>
</evidence>
<protein>
    <submittedName>
        <fullName evidence="2">Glycoside hydrolase family 93 protein</fullName>
    </submittedName>
</protein>
<organism evidence="2 3">
    <name type="scientific">Tilletiopsis washingtonensis</name>
    <dbReference type="NCBI Taxonomy" id="58919"/>
    <lineage>
        <taxon>Eukaryota</taxon>
        <taxon>Fungi</taxon>
        <taxon>Dikarya</taxon>
        <taxon>Basidiomycota</taxon>
        <taxon>Ustilaginomycotina</taxon>
        <taxon>Exobasidiomycetes</taxon>
        <taxon>Entylomatales</taxon>
        <taxon>Entylomatales incertae sedis</taxon>
        <taxon>Tilletiopsis</taxon>
    </lineage>
</organism>
<dbReference type="OrthoDB" id="2130735at2759"/>
<reference evidence="2 3" key="1">
    <citation type="journal article" date="2018" name="Mol. Biol. Evol.">
        <title>Broad Genomic Sampling Reveals a Smut Pathogenic Ancestry of the Fungal Clade Ustilaginomycotina.</title>
        <authorList>
            <person name="Kijpornyongpan T."/>
            <person name="Mondo S.J."/>
            <person name="Barry K."/>
            <person name="Sandor L."/>
            <person name="Lee J."/>
            <person name="Lipzen A."/>
            <person name="Pangilinan J."/>
            <person name="LaButti K."/>
            <person name="Hainaut M."/>
            <person name="Henrissat B."/>
            <person name="Grigoriev I.V."/>
            <person name="Spatafora J.W."/>
            <person name="Aime M.C."/>
        </authorList>
    </citation>
    <scope>NUCLEOTIDE SEQUENCE [LARGE SCALE GENOMIC DNA]</scope>
    <source>
        <strain evidence="2 3">MCA 4186</strain>
    </source>
</reference>
<gene>
    <name evidence="2" type="ORF">FA09DRAFT_341460</name>
</gene>
<sequence>MLAASRSPLAFVFVALAFLAATCLGSPTVAGLADRNGVSKRDFGPVTIYTPPSNYQRERSLYARHVMLNDSIGTILATWENYSPAGSPPWFPIYRSTDHGYTWSQLSTVRDTVNGWGLRYQPELYQLKNAVGSWPKGTVLCAGNSIPDDLSQTKLDIYASKDAGATWTFVSSVARGGRAYPDNGETPVWEPFFMEYNGQLVMYYSDQRDSAYGQKIVHQVSSDLRNWGSVVNDVAVSPYSARPGMPTIAKLPNGQYIMTYEYGGASEANFAIYYKLSSNPLNFGSASGRVLRTTDGAVFTSSPYVVWTPAGSASGTSNGAIVVSAMSSTDLFVNRALGDPSKWTRLSAPGTAGAYSRSLSVGFLPKDIVITDGGYLNAGSSNKVTFAARDVNGCNTC</sequence>
<feature type="chain" id="PRO_5016273722" evidence="1">
    <location>
        <begin position="26"/>
        <end position="397"/>
    </location>
</feature>
<keyword evidence="2" id="KW-0378">Hydrolase</keyword>
<evidence type="ECO:0000313" key="3">
    <source>
        <dbReference type="Proteomes" id="UP000245946"/>
    </source>
</evidence>
<dbReference type="InterPro" id="IPR036278">
    <property type="entry name" value="Sialidase_sf"/>
</dbReference>
<dbReference type="Gene3D" id="2.120.10.10">
    <property type="match status" value="1"/>
</dbReference>
<dbReference type="GO" id="GO:0016787">
    <property type="term" value="F:hydrolase activity"/>
    <property type="evidence" value="ECO:0007669"/>
    <property type="project" value="UniProtKB-KW"/>
</dbReference>
<dbReference type="GeneID" id="37271996"/>
<evidence type="ECO:0000256" key="1">
    <source>
        <dbReference type="SAM" id="SignalP"/>
    </source>
</evidence>
<dbReference type="AlphaFoldDB" id="A0A316YZV6"/>
<dbReference type="Proteomes" id="UP000245946">
    <property type="component" value="Unassembled WGS sequence"/>
</dbReference>
<name>A0A316YZV6_9BASI</name>
<keyword evidence="3" id="KW-1185">Reference proteome</keyword>
<dbReference type="PANTHER" id="PTHR38792">
    <property type="entry name" value="BNR/ASP-BOX REPEAT DOMAIN PROTEIN (AFU_ORTHOLOGUE AFUA_7G06430)-RELATED"/>
    <property type="match status" value="1"/>
</dbReference>
<accession>A0A316YZV6</accession>
<dbReference type="EMBL" id="KZ819307">
    <property type="protein sequence ID" value="PWN94987.1"/>
    <property type="molecule type" value="Genomic_DNA"/>
</dbReference>
<feature type="signal peptide" evidence="1">
    <location>
        <begin position="1"/>
        <end position="25"/>
    </location>
</feature>